<dbReference type="InterPro" id="IPR036890">
    <property type="entry name" value="HATPase_C_sf"/>
</dbReference>
<dbReference type="InterPro" id="IPR003594">
    <property type="entry name" value="HATPase_dom"/>
</dbReference>
<dbReference type="SUPFAM" id="SSF55874">
    <property type="entry name" value="ATPase domain of HSP90 chaperone/DNA topoisomerase II/histidine kinase"/>
    <property type="match status" value="1"/>
</dbReference>
<dbReference type="Pfam" id="PF02518">
    <property type="entry name" value="HATPase_c"/>
    <property type="match status" value="1"/>
</dbReference>
<dbReference type="PANTHER" id="PTHR24421:SF62">
    <property type="entry name" value="SENSORY TRANSDUCTION HISTIDINE KINASE"/>
    <property type="match status" value="1"/>
</dbReference>
<protein>
    <recommendedName>
        <fullName evidence="6">Histidine kinase/HSP90-like ATPase domain-containing protein</fullName>
    </recommendedName>
</protein>
<dbReference type="SUPFAM" id="SSF101898">
    <property type="entry name" value="NHL repeat"/>
    <property type="match status" value="1"/>
</dbReference>
<dbReference type="Pfam" id="PF07730">
    <property type="entry name" value="HisKA_3"/>
    <property type="match status" value="1"/>
</dbReference>
<feature type="region of interest" description="Disordered" evidence="4">
    <location>
        <begin position="1004"/>
        <end position="1023"/>
    </location>
</feature>
<reference evidence="7 8" key="1">
    <citation type="journal article" date="2018" name="Nat. Biotechnol.">
        <title>A standardized bacterial taxonomy based on genome phylogeny substantially revises the tree of life.</title>
        <authorList>
            <person name="Parks D.H."/>
            <person name="Chuvochina M."/>
            <person name="Waite D.W."/>
            <person name="Rinke C."/>
            <person name="Skarshewski A."/>
            <person name="Chaumeil P.A."/>
            <person name="Hugenholtz P."/>
        </authorList>
    </citation>
    <scope>NUCLEOTIDE SEQUENCE [LARGE SCALE GENOMIC DNA]</scope>
    <source>
        <strain evidence="7">UBA8844</strain>
    </source>
</reference>
<sequence>MGKGVVATLTALLTILPTCVPVHAQDRSHTIRQFHHMTWTAKDGAPPEIWALDQGPDGFLWLGTGSGLYRFDGMTFERYRLAPGEQLASIDITAVEVLPSNEIWIGYSDGGVSRLKDGRVTTFTEKDGIGPGMIVHFRQDRDGVLWAVSHGGLSRFLNGHWRSVGADWDVPADFIVGLFIARDGVRWLSTAQGLYFARPGVQRFEPTGAVAEHATLTETPDGRIWIADRPHGLRPMPNYVGADRRSPWKERTVPSGNVLSLASFAVDRQGVIWGTDRVNGGIFRFDPRRTPQPTHSLMASDVDVFRRTDGLTAGRSIPILSDREGNIWVGTSAGLNRFRTSEIIHDVVVPPATAYGYSIATLPDATYITDGVWLYRALPHEAARRHVRLAAAANTVLLRSRDGALWYGNGGAMHRHVGSKITRIALPAQVRDRNVNAIAEDGTGTLWVAFEGSDVYQLKEGRWTGPIDLGGLPTPVIAGADTTGAVWFGYADSRVSRHDAAGMRVFTARDGLTVGNVEGLAILDGAVWVGGELGVARLDHERFHTIGSNQVEALFGVSGMGQASDGDVLFNGLMGVVRMDTKELRKAFADPAYVPDYALYDRRNGLPGVAQQGWHAPTVATGIDGRTWFISNTGVSFLNADGRARNLVPPPIAILSATVQGVTHSTASPLTVPKGTTSLTIAYTAAALRAPESVRFRYRLEGLDTAWTDAGGHREAVFSNLGPKQYRFRVIAANEDGVWNEDGATLDVEIPPTFLQSGPFKAFVGATLVALLWFVYTQRMRSVARRIHGRMAERLEERERIARALHDTLLQSVQALTLHFQFAVDKLPVELPARGALEEAIDRADAVIAEGRDRIQGLRLLRDGAIEDIIAGIVQRQGFDAAVEVVVTCNGTQRALDLLVLDEVTRIAGEAVFNVWRHASATRIAIDVSHGTNFSLRITDNGVGIDPDVVTRGEREGHFGLPGMRESARRLRGVLEVRCLPEGGAEVELTVPASIAYQARGRRSTFPRAPEGHPVVAPAKARA</sequence>
<evidence type="ECO:0000313" key="8">
    <source>
        <dbReference type="Proteomes" id="UP000264071"/>
    </source>
</evidence>
<evidence type="ECO:0000256" key="4">
    <source>
        <dbReference type="SAM" id="MobiDB-lite"/>
    </source>
</evidence>
<dbReference type="GO" id="GO:0000155">
    <property type="term" value="F:phosphorelay sensor kinase activity"/>
    <property type="evidence" value="ECO:0007669"/>
    <property type="project" value="InterPro"/>
</dbReference>
<keyword evidence="2" id="KW-0418">Kinase</keyword>
<keyword evidence="5" id="KW-0732">Signal</keyword>
<dbReference type="SMART" id="SM00387">
    <property type="entry name" value="HATPase_c"/>
    <property type="match status" value="1"/>
</dbReference>
<dbReference type="CDD" id="cd16917">
    <property type="entry name" value="HATPase_UhpB-NarQ-NarX-like"/>
    <property type="match status" value="1"/>
</dbReference>
<dbReference type="Gene3D" id="2.130.10.10">
    <property type="entry name" value="YVTN repeat-like/Quinoprotein amine dehydrogenase"/>
    <property type="match status" value="3"/>
</dbReference>
<dbReference type="PANTHER" id="PTHR24421">
    <property type="entry name" value="NITRATE/NITRITE SENSOR PROTEIN NARX-RELATED"/>
    <property type="match status" value="1"/>
</dbReference>
<dbReference type="Gene3D" id="2.60.40.10">
    <property type="entry name" value="Immunoglobulins"/>
    <property type="match status" value="1"/>
</dbReference>
<dbReference type="InterPro" id="IPR050482">
    <property type="entry name" value="Sensor_HK_TwoCompSys"/>
</dbReference>
<dbReference type="EMBL" id="DPIY01000005">
    <property type="protein sequence ID" value="HCT56475.1"/>
    <property type="molecule type" value="Genomic_DNA"/>
</dbReference>
<feature type="signal peptide" evidence="5">
    <location>
        <begin position="1"/>
        <end position="24"/>
    </location>
</feature>
<dbReference type="Gene3D" id="1.20.5.1930">
    <property type="match status" value="1"/>
</dbReference>
<evidence type="ECO:0000256" key="2">
    <source>
        <dbReference type="ARBA" id="ARBA00022777"/>
    </source>
</evidence>
<keyword evidence="1" id="KW-0808">Transferase</keyword>
<dbReference type="AlphaFoldDB" id="A0A3D4V5X5"/>
<dbReference type="OMA" id="RELHDQF"/>
<dbReference type="InterPro" id="IPR011123">
    <property type="entry name" value="Y_Y_Y"/>
</dbReference>
<dbReference type="InterPro" id="IPR015943">
    <property type="entry name" value="WD40/YVTN_repeat-like_dom_sf"/>
</dbReference>
<dbReference type="Proteomes" id="UP000264071">
    <property type="component" value="Unassembled WGS sequence"/>
</dbReference>
<evidence type="ECO:0000313" key="7">
    <source>
        <dbReference type="EMBL" id="HCT56475.1"/>
    </source>
</evidence>
<dbReference type="InterPro" id="IPR013783">
    <property type="entry name" value="Ig-like_fold"/>
</dbReference>
<dbReference type="GO" id="GO:0016020">
    <property type="term" value="C:membrane"/>
    <property type="evidence" value="ECO:0007669"/>
    <property type="project" value="InterPro"/>
</dbReference>
<dbReference type="Gene3D" id="3.30.565.10">
    <property type="entry name" value="Histidine kinase-like ATPase, C-terminal domain"/>
    <property type="match status" value="1"/>
</dbReference>
<evidence type="ECO:0000259" key="6">
    <source>
        <dbReference type="SMART" id="SM00387"/>
    </source>
</evidence>
<dbReference type="SUPFAM" id="SSF63829">
    <property type="entry name" value="Calcium-dependent phosphotriesterase"/>
    <property type="match status" value="2"/>
</dbReference>
<dbReference type="GO" id="GO:0046983">
    <property type="term" value="F:protein dimerization activity"/>
    <property type="evidence" value="ECO:0007669"/>
    <property type="project" value="InterPro"/>
</dbReference>
<proteinExistence type="predicted"/>
<keyword evidence="3" id="KW-0902">Two-component regulatory system</keyword>
<feature type="chain" id="PRO_5017647283" description="Histidine kinase/HSP90-like ATPase domain-containing protein" evidence="5">
    <location>
        <begin position="25"/>
        <end position="1023"/>
    </location>
</feature>
<feature type="domain" description="Histidine kinase/HSP90-like ATPase" evidence="6">
    <location>
        <begin position="899"/>
        <end position="995"/>
    </location>
</feature>
<evidence type="ECO:0000256" key="5">
    <source>
        <dbReference type="SAM" id="SignalP"/>
    </source>
</evidence>
<gene>
    <name evidence="7" type="ORF">DGD08_04600</name>
</gene>
<organism evidence="7 8">
    <name type="scientific">Gemmatimonas aurantiaca</name>
    <dbReference type="NCBI Taxonomy" id="173480"/>
    <lineage>
        <taxon>Bacteria</taxon>
        <taxon>Pseudomonadati</taxon>
        <taxon>Gemmatimonadota</taxon>
        <taxon>Gemmatimonadia</taxon>
        <taxon>Gemmatimonadales</taxon>
        <taxon>Gemmatimonadaceae</taxon>
        <taxon>Gemmatimonas</taxon>
    </lineage>
</organism>
<accession>A0A3D4V5X5</accession>
<name>A0A3D4V5X5_9BACT</name>
<evidence type="ECO:0000256" key="3">
    <source>
        <dbReference type="ARBA" id="ARBA00023012"/>
    </source>
</evidence>
<dbReference type="InterPro" id="IPR011712">
    <property type="entry name" value="Sig_transdc_His_kin_sub3_dim/P"/>
</dbReference>
<dbReference type="Pfam" id="PF07495">
    <property type="entry name" value="Y_Y_Y"/>
    <property type="match status" value="1"/>
</dbReference>
<evidence type="ECO:0000256" key="1">
    <source>
        <dbReference type="ARBA" id="ARBA00022679"/>
    </source>
</evidence>
<comment type="caution">
    <text evidence="7">The sequence shown here is derived from an EMBL/GenBank/DDBJ whole genome shotgun (WGS) entry which is preliminary data.</text>
</comment>